<dbReference type="InterPro" id="IPR037066">
    <property type="entry name" value="Plug_dom_sf"/>
</dbReference>
<accession>A0A4Y8L0V3</accession>
<evidence type="ECO:0000313" key="13">
    <source>
        <dbReference type="Proteomes" id="UP000297861"/>
    </source>
</evidence>
<dbReference type="RefSeq" id="WP_134437382.1">
    <property type="nucleotide sequence ID" value="NZ_SOML01000014.1"/>
</dbReference>
<dbReference type="OrthoDB" id="9760333at2"/>
<evidence type="ECO:0000259" key="10">
    <source>
        <dbReference type="Pfam" id="PF00593"/>
    </source>
</evidence>
<comment type="similarity">
    <text evidence="8 9">Belongs to the TonB-dependent receptor family.</text>
</comment>
<dbReference type="EMBL" id="SOML01000014">
    <property type="protein sequence ID" value="TFD93099.1"/>
    <property type="molecule type" value="Genomic_DNA"/>
</dbReference>
<gene>
    <name evidence="12" type="ORF">E2605_17550</name>
</gene>
<evidence type="ECO:0000256" key="3">
    <source>
        <dbReference type="ARBA" id="ARBA00022452"/>
    </source>
</evidence>
<evidence type="ECO:0000313" key="12">
    <source>
        <dbReference type="EMBL" id="TFD93099.1"/>
    </source>
</evidence>
<evidence type="ECO:0000256" key="8">
    <source>
        <dbReference type="PROSITE-ProRule" id="PRU01360"/>
    </source>
</evidence>
<dbReference type="GO" id="GO:0015344">
    <property type="term" value="F:siderophore uptake transmembrane transporter activity"/>
    <property type="evidence" value="ECO:0007669"/>
    <property type="project" value="TreeGrafter"/>
</dbReference>
<dbReference type="Pfam" id="PF07715">
    <property type="entry name" value="Plug"/>
    <property type="match status" value="1"/>
</dbReference>
<organism evidence="12 13">
    <name type="scientific">Dysgonomonas capnocytophagoides</name>
    <dbReference type="NCBI Taxonomy" id="45254"/>
    <lineage>
        <taxon>Bacteria</taxon>
        <taxon>Pseudomonadati</taxon>
        <taxon>Bacteroidota</taxon>
        <taxon>Bacteroidia</taxon>
        <taxon>Bacteroidales</taxon>
        <taxon>Dysgonomonadaceae</taxon>
        <taxon>Dysgonomonas</taxon>
    </lineage>
</organism>
<evidence type="ECO:0000256" key="2">
    <source>
        <dbReference type="ARBA" id="ARBA00022448"/>
    </source>
</evidence>
<dbReference type="SUPFAM" id="SSF56935">
    <property type="entry name" value="Porins"/>
    <property type="match status" value="1"/>
</dbReference>
<dbReference type="InterPro" id="IPR036942">
    <property type="entry name" value="Beta-barrel_TonB_sf"/>
</dbReference>
<keyword evidence="13" id="KW-1185">Reference proteome</keyword>
<dbReference type="Gene3D" id="2.60.40.1120">
    <property type="entry name" value="Carboxypeptidase-like, regulatory domain"/>
    <property type="match status" value="1"/>
</dbReference>
<name>A0A4Y8L0V3_9BACT</name>
<comment type="caution">
    <text evidence="12">The sequence shown here is derived from an EMBL/GenBank/DDBJ whole genome shotgun (WGS) entry which is preliminary data.</text>
</comment>
<keyword evidence="4 8" id="KW-0812">Transmembrane</keyword>
<keyword evidence="5 9" id="KW-0798">TonB box</keyword>
<feature type="domain" description="TonB-dependent receptor-like beta-barrel" evidence="10">
    <location>
        <begin position="268"/>
        <end position="697"/>
    </location>
</feature>
<dbReference type="GO" id="GO:0044718">
    <property type="term" value="P:siderophore transmembrane transport"/>
    <property type="evidence" value="ECO:0007669"/>
    <property type="project" value="TreeGrafter"/>
</dbReference>
<evidence type="ECO:0000256" key="4">
    <source>
        <dbReference type="ARBA" id="ARBA00022692"/>
    </source>
</evidence>
<dbReference type="Pfam" id="PF13715">
    <property type="entry name" value="CarbopepD_reg_2"/>
    <property type="match status" value="1"/>
</dbReference>
<dbReference type="PANTHER" id="PTHR30069:SF57">
    <property type="entry name" value="TONB-DEPENDENT RECEPTOR"/>
    <property type="match status" value="1"/>
</dbReference>
<evidence type="ECO:0000256" key="5">
    <source>
        <dbReference type="ARBA" id="ARBA00023077"/>
    </source>
</evidence>
<evidence type="ECO:0000256" key="6">
    <source>
        <dbReference type="ARBA" id="ARBA00023136"/>
    </source>
</evidence>
<sequence length="752" mass="85077">MKYILFIVLGISLIVQEGFSQNVVKGFVRNNGEPLDFASVNIPKLNVGTTTDSTGYFEIRKIPSGTYQLQVSSLGYKTYKGNVAVKNTSSQMLNIELLSDDSSLSEVVVTGTMRPVSRLNSPIPVEVVTPVLFHKNPAPSLFESIGMVNGVRPQINCNVCNTGDIHINGMEGPYTMILIDGMPIVSALSTVYGLNGIPNSLIERVEVVKGPASSLYGSEAMGGIINVITKNPENAPLVSFDAFGTSWNEYNVDGSLKLNMGDKVSTLLGVNYFNYNDKKDKNHDNFTDVTLQNRISIFNKWNFKRDDNKIANIGARYVYEDRWGGQMNWDKSWRGSDSIYAESVYTNRVELFGAYQLPTTENIYTQYSYNWHEQNSWYGNTPYMAKQQVYFVQAYWDKPLGEKNNLLVGASYRYNYYDDNTPATMSSDGTKNKPNKTPLPGVFIQDEWHINSKNTLLGGYRYDYDKNHGSVHSPRFAYRFSPNSNNTLRASFGTGFRVVNLFTEDHAALTGAREVVIKENLKPERSYNANLNYVLKVNTDNFYVGFDMTGFYSYFTNKIIGDFDTDPKKIIYSNLDGHAISQGASLNMDFVFNIPLKISLGVTYEDVFSKEKDENGAMERIQQLHAPKWGGTYTVDYDLPKDFSVNFTGTWTGPMRLPIEPNDYRPEYSPWFTLANIQVRKAFKGSGFEVYGGVKNIFNFRPKYSLIRAEDPFDKNVDDPINNPYGYTFDTSYNYAPLQGTKLFLGVRYNLW</sequence>
<dbReference type="Proteomes" id="UP000297861">
    <property type="component" value="Unassembled WGS sequence"/>
</dbReference>
<dbReference type="Pfam" id="PF00593">
    <property type="entry name" value="TonB_dep_Rec_b-barrel"/>
    <property type="match status" value="1"/>
</dbReference>
<keyword evidence="3 8" id="KW-1134">Transmembrane beta strand</keyword>
<evidence type="ECO:0000256" key="1">
    <source>
        <dbReference type="ARBA" id="ARBA00004571"/>
    </source>
</evidence>
<dbReference type="InterPro" id="IPR039426">
    <property type="entry name" value="TonB-dep_rcpt-like"/>
</dbReference>
<dbReference type="InterPro" id="IPR012910">
    <property type="entry name" value="Plug_dom"/>
</dbReference>
<evidence type="ECO:0000259" key="11">
    <source>
        <dbReference type="Pfam" id="PF07715"/>
    </source>
</evidence>
<evidence type="ECO:0000256" key="7">
    <source>
        <dbReference type="ARBA" id="ARBA00023237"/>
    </source>
</evidence>
<reference evidence="12 13" key="1">
    <citation type="submission" date="2019-03" db="EMBL/GenBank/DDBJ databases">
        <title>San Antonio Military Medical Center submission to MRSN (WRAIR), pending publication.</title>
        <authorList>
            <person name="Blyth D.M."/>
            <person name="Mccarthy S.L."/>
            <person name="Schall S.E."/>
            <person name="Stam J.A."/>
            <person name="Ong A.C."/>
            <person name="Mcgann P.T."/>
        </authorList>
    </citation>
    <scope>NUCLEOTIDE SEQUENCE [LARGE SCALE GENOMIC DNA]</scope>
    <source>
        <strain evidence="12 13">MRSN571793</strain>
    </source>
</reference>
<evidence type="ECO:0000256" key="9">
    <source>
        <dbReference type="RuleBase" id="RU003357"/>
    </source>
</evidence>
<dbReference type="Gene3D" id="2.170.130.10">
    <property type="entry name" value="TonB-dependent receptor, plug domain"/>
    <property type="match status" value="1"/>
</dbReference>
<dbReference type="Gene3D" id="2.40.170.20">
    <property type="entry name" value="TonB-dependent receptor, beta-barrel domain"/>
    <property type="match status" value="1"/>
</dbReference>
<proteinExistence type="inferred from homology"/>
<dbReference type="InterPro" id="IPR000531">
    <property type="entry name" value="Beta-barrel_TonB"/>
</dbReference>
<dbReference type="STRING" id="1121485.GCA_000426485_00717"/>
<dbReference type="GO" id="GO:0009279">
    <property type="term" value="C:cell outer membrane"/>
    <property type="evidence" value="ECO:0007669"/>
    <property type="project" value="UniProtKB-SubCell"/>
</dbReference>
<dbReference type="SUPFAM" id="SSF49464">
    <property type="entry name" value="Carboxypeptidase regulatory domain-like"/>
    <property type="match status" value="1"/>
</dbReference>
<dbReference type="PANTHER" id="PTHR30069">
    <property type="entry name" value="TONB-DEPENDENT OUTER MEMBRANE RECEPTOR"/>
    <property type="match status" value="1"/>
</dbReference>
<keyword evidence="6 8" id="KW-0472">Membrane</keyword>
<protein>
    <submittedName>
        <fullName evidence="12">TonB-dependent receptor</fullName>
    </submittedName>
</protein>
<keyword evidence="2 8" id="KW-0813">Transport</keyword>
<dbReference type="AlphaFoldDB" id="A0A4Y8L0V3"/>
<keyword evidence="7 8" id="KW-0998">Cell outer membrane</keyword>
<comment type="subcellular location">
    <subcellularLocation>
        <location evidence="1 8">Cell outer membrane</location>
        <topology evidence="1 8">Multi-pass membrane protein</topology>
    </subcellularLocation>
</comment>
<dbReference type="InterPro" id="IPR008969">
    <property type="entry name" value="CarboxyPept-like_regulatory"/>
</dbReference>
<keyword evidence="12" id="KW-0675">Receptor</keyword>
<dbReference type="PROSITE" id="PS52016">
    <property type="entry name" value="TONB_DEPENDENT_REC_3"/>
    <property type="match status" value="1"/>
</dbReference>
<feature type="domain" description="TonB-dependent receptor plug" evidence="11">
    <location>
        <begin position="120"/>
        <end position="224"/>
    </location>
</feature>